<reference evidence="3" key="1">
    <citation type="journal article" date="2019" name="Int. J. Syst. Evol. Microbiol.">
        <title>The Global Catalogue of Microorganisms (GCM) 10K type strain sequencing project: providing services to taxonomists for standard genome sequencing and annotation.</title>
        <authorList>
            <consortium name="The Broad Institute Genomics Platform"/>
            <consortium name="The Broad Institute Genome Sequencing Center for Infectious Disease"/>
            <person name="Wu L."/>
            <person name="Ma J."/>
        </authorList>
    </citation>
    <scope>NUCLEOTIDE SEQUENCE [LARGE SCALE GENOMIC DNA]</scope>
    <source>
        <strain evidence="3">JCM 17939</strain>
    </source>
</reference>
<gene>
    <name evidence="2" type="ORF">GCM10023196_038520</name>
</gene>
<organism evidence="2 3">
    <name type="scientific">Actinoallomurus vinaceus</name>
    <dbReference type="NCBI Taxonomy" id="1080074"/>
    <lineage>
        <taxon>Bacteria</taxon>
        <taxon>Bacillati</taxon>
        <taxon>Actinomycetota</taxon>
        <taxon>Actinomycetes</taxon>
        <taxon>Streptosporangiales</taxon>
        <taxon>Thermomonosporaceae</taxon>
        <taxon>Actinoallomurus</taxon>
    </lineage>
</organism>
<feature type="region of interest" description="Disordered" evidence="1">
    <location>
        <begin position="230"/>
        <end position="277"/>
    </location>
</feature>
<evidence type="ECO:0000313" key="2">
    <source>
        <dbReference type="EMBL" id="GAA4627214.1"/>
    </source>
</evidence>
<evidence type="ECO:0000313" key="3">
    <source>
        <dbReference type="Proteomes" id="UP001501442"/>
    </source>
</evidence>
<dbReference type="EMBL" id="BAABHK010000005">
    <property type="protein sequence ID" value="GAA4627214.1"/>
    <property type="molecule type" value="Genomic_DNA"/>
</dbReference>
<name>A0ABP8U9P9_9ACTN</name>
<sequence length="302" mass="32479">MVREFRRRTCRRQGAAQQAQEDVRAELLGRTHVTVTPKTGRDGVDPAVRGSGLLRRKVETTEIRGARVGLDEPHAALPLGLLTPARDGVRIPSPDQSAGLRSDLAGGLNGGALENGALDPRDEPGVDLAGAVPERAGLGVVDVADRERRERGGQTIDELGGEPDQITGRRPGEGQRLGDLVMDVLARRDRLEGVRLSGLGEPAPRELCHCRQFGRLRLRYLAQTGRSPPWHAPVTVQPQDPMACSTPTPPALRSNAETRHRLSGGPERPSDADRAVDSFAEEVGVAVVPGVLVDHVQHHQAE</sequence>
<feature type="compositionally biased region" description="Basic residues" evidence="1">
    <location>
        <begin position="1"/>
        <end position="11"/>
    </location>
</feature>
<evidence type="ECO:0000256" key="1">
    <source>
        <dbReference type="SAM" id="MobiDB-lite"/>
    </source>
</evidence>
<protein>
    <submittedName>
        <fullName evidence="2">Uncharacterized protein</fullName>
    </submittedName>
</protein>
<keyword evidence="3" id="KW-1185">Reference proteome</keyword>
<comment type="caution">
    <text evidence="2">The sequence shown here is derived from an EMBL/GenBank/DDBJ whole genome shotgun (WGS) entry which is preliminary data.</text>
</comment>
<feature type="region of interest" description="Disordered" evidence="1">
    <location>
        <begin position="1"/>
        <end position="22"/>
    </location>
</feature>
<feature type="region of interest" description="Disordered" evidence="1">
    <location>
        <begin position="151"/>
        <end position="175"/>
    </location>
</feature>
<accession>A0ABP8U9P9</accession>
<dbReference type="Proteomes" id="UP001501442">
    <property type="component" value="Unassembled WGS sequence"/>
</dbReference>
<proteinExistence type="predicted"/>